<sequence length="247" mass="24531">MLVGCSSQSDSTAPDGPSDGSAVRGEITVFAAASLRATFTELGDRFEAEHPGTSVEFSFAGSSDLAAQLISGAPADVFASADTKNMTETVDEGLVADDPVDFASNTLTIVTAPGNPDGIASFADLANPDVLTVICAPQVPCGAATASVEAATGTQIPAVSEESSVTDVLGKVTSGQADAGLVYVTDAAGAGEAVTAVPFEESSEAVNTYPIATLSGSDNEGTARAFTEFVAGPVGQDVLGRAGFAAP</sequence>
<proteinExistence type="inferred from homology"/>
<keyword evidence="3" id="KW-0732">Signal</keyword>
<dbReference type="NCBIfam" id="TIGR01256">
    <property type="entry name" value="modA"/>
    <property type="match status" value="1"/>
</dbReference>
<dbReference type="CDD" id="cd13538">
    <property type="entry name" value="PBP2_ModA_like_1"/>
    <property type="match status" value="1"/>
</dbReference>
<evidence type="ECO:0000256" key="1">
    <source>
        <dbReference type="ARBA" id="ARBA00009175"/>
    </source>
</evidence>
<dbReference type="EMBL" id="JAWLKE010000001">
    <property type="protein sequence ID" value="MDV6229276.1"/>
    <property type="molecule type" value="Genomic_DNA"/>
</dbReference>
<evidence type="ECO:0000256" key="4">
    <source>
        <dbReference type="SAM" id="MobiDB-lite"/>
    </source>
</evidence>
<feature type="region of interest" description="Disordered" evidence="4">
    <location>
        <begin position="1"/>
        <end position="22"/>
    </location>
</feature>
<dbReference type="SUPFAM" id="SSF53850">
    <property type="entry name" value="Periplasmic binding protein-like II"/>
    <property type="match status" value="1"/>
</dbReference>
<dbReference type="PIRSF" id="PIRSF004846">
    <property type="entry name" value="ModA"/>
    <property type="match status" value="1"/>
</dbReference>
<dbReference type="Pfam" id="PF13531">
    <property type="entry name" value="SBP_bac_11"/>
    <property type="match status" value="1"/>
</dbReference>
<keyword evidence="2" id="KW-0479">Metal-binding</keyword>
<dbReference type="PANTHER" id="PTHR30632:SF0">
    <property type="entry name" value="SULFATE-BINDING PROTEIN"/>
    <property type="match status" value="1"/>
</dbReference>
<organism evidence="5 6">
    <name type="scientific">Rhodococcus cercidiphylli</name>
    <dbReference type="NCBI Taxonomy" id="489916"/>
    <lineage>
        <taxon>Bacteria</taxon>
        <taxon>Bacillati</taxon>
        <taxon>Actinomycetota</taxon>
        <taxon>Actinomycetes</taxon>
        <taxon>Mycobacteriales</taxon>
        <taxon>Nocardiaceae</taxon>
        <taxon>Rhodococcus</taxon>
    </lineage>
</organism>
<accession>A0ABU4ASQ2</accession>
<gene>
    <name evidence="5" type="primary">modA</name>
    <name evidence="5" type="ORF">R3P95_01855</name>
</gene>
<feature type="compositionally biased region" description="Polar residues" evidence="4">
    <location>
        <begin position="1"/>
        <end position="12"/>
    </location>
</feature>
<evidence type="ECO:0000313" key="6">
    <source>
        <dbReference type="Proteomes" id="UP001185899"/>
    </source>
</evidence>
<dbReference type="Gene3D" id="3.40.190.10">
    <property type="entry name" value="Periplasmic binding protein-like II"/>
    <property type="match status" value="2"/>
</dbReference>
<dbReference type="InterPro" id="IPR050682">
    <property type="entry name" value="ModA/WtpA"/>
</dbReference>
<dbReference type="Proteomes" id="UP001185899">
    <property type="component" value="Unassembled WGS sequence"/>
</dbReference>
<dbReference type="InterPro" id="IPR005950">
    <property type="entry name" value="ModA"/>
</dbReference>
<evidence type="ECO:0000313" key="5">
    <source>
        <dbReference type="EMBL" id="MDV6229276.1"/>
    </source>
</evidence>
<name>A0ABU4ASQ2_9NOCA</name>
<evidence type="ECO:0000256" key="3">
    <source>
        <dbReference type="ARBA" id="ARBA00022729"/>
    </source>
</evidence>
<comment type="similarity">
    <text evidence="1">Belongs to the bacterial solute-binding protein ModA family.</text>
</comment>
<comment type="caution">
    <text evidence="5">The sequence shown here is derived from an EMBL/GenBank/DDBJ whole genome shotgun (WGS) entry which is preliminary data.</text>
</comment>
<evidence type="ECO:0000256" key="2">
    <source>
        <dbReference type="ARBA" id="ARBA00022723"/>
    </source>
</evidence>
<keyword evidence="6" id="KW-1185">Reference proteome</keyword>
<reference evidence="5 6" key="1">
    <citation type="submission" date="2023-10" db="EMBL/GenBank/DDBJ databases">
        <title>Development of a sustainable strategy for remediation of hydrocarbon-contaminated territories based on the waste exchange concept.</title>
        <authorList>
            <person name="Krivoruchko A."/>
        </authorList>
    </citation>
    <scope>NUCLEOTIDE SEQUENCE [LARGE SCALE GENOMIC DNA]</scope>
    <source>
        <strain evidence="5 6">IEGM 1322</strain>
    </source>
</reference>
<protein>
    <submittedName>
        <fullName evidence="5">Molybdate ABC transporter substrate-binding protein</fullName>
    </submittedName>
</protein>
<dbReference type="PANTHER" id="PTHR30632">
    <property type="entry name" value="MOLYBDATE-BINDING PERIPLASMIC PROTEIN"/>
    <property type="match status" value="1"/>
</dbReference>